<accession>A0A9Q0YSJ9</accession>
<keyword evidence="3" id="KW-1185">Reference proteome</keyword>
<dbReference type="OrthoDB" id="10060990at2759"/>
<dbReference type="AlphaFoldDB" id="A0A9Q0YSJ9"/>
<evidence type="ECO:0000259" key="1">
    <source>
        <dbReference type="Pfam" id="PF25431"/>
    </source>
</evidence>
<comment type="caution">
    <text evidence="2">The sequence shown here is derived from an EMBL/GenBank/DDBJ whole genome shotgun (WGS) entry which is preliminary data.</text>
</comment>
<protein>
    <recommendedName>
        <fullName evidence="1">C17orf113 probable zinc finger domain-containing protein</fullName>
    </recommendedName>
</protein>
<dbReference type="Proteomes" id="UP001152320">
    <property type="component" value="Chromosome 17"/>
</dbReference>
<dbReference type="EMBL" id="JAIZAY010000017">
    <property type="protein sequence ID" value="KAJ8025782.1"/>
    <property type="molecule type" value="Genomic_DNA"/>
</dbReference>
<sequence length="375" mass="41809">MAKQISLLNFGFTNAAAQNKAPPKGKAATKREYDVNKRSRGFVASWVDEFPGILHDNDAGVIFCSTCQNHPNIADQQSVFFTGGCGTYRKQSLQAHWLSPRHIMCVEAKVAKKRAQGNDLVGPIDNVIKRMSEKNRNILKKVFNTAYMILKCELPFTLFPNMLKLQIKNGSDIDGLSSYRTNTACKRFTQYIVGDIREPLKDAINNARVFSVIYDGATDASVTEVEIVYCRYVRDGKPLNCFVNLHEVEHAHAEGVFSAIDNAMVSAGIENWKEKLVGAGSDGAKVNVGINNSVATRMQGDGREHVVIVHCVAHRLELAILGAIKENEMLQTVQDMLNKIHKHYHYSPKALRELEMVAEAMGEKFLKPQRLSGTR</sequence>
<organism evidence="2 3">
    <name type="scientific">Holothuria leucospilota</name>
    <name type="common">Black long sea cucumber</name>
    <name type="synonym">Mertensiothuria leucospilota</name>
    <dbReference type="NCBI Taxonomy" id="206669"/>
    <lineage>
        <taxon>Eukaryota</taxon>
        <taxon>Metazoa</taxon>
        <taxon>Echinodermata</taxon>
        <taxon>Eleutherozoa</taxon>
        <taxon>Echinozoa</taxon>
        <taxon>Holothuroidea</taxon>
        <taxon>Aspidochirotacea</taxon>
        <taxon>Aspidochirotida</taxon>
        <taxon>Holothuriidae</taxon>
        <taxon>Holothuria</taxon>
    </lineage>
</organism>
<evidence type="ECO:0000313" key="3">
    <source>
        <dbReference type="Proteomes" id="UP001152320"/>
    </source>
</evidence>
<evidence type="ECO:0000313" key="2">
    <source>
        <dbReference type="EMBL" id="KAJ8025782.1"/>
    </source>
</evidence>
<dbReference type="PANTHER" id="PTHR46880">
    <property type="entry name" value="RAS-ASSOCIATING DOMAIN-CONTAINING PROTEIN"/>
    <property type="match status" value="1"/>
</dbReference>
<dbReference type="InterPro" id="IPR057456">
    <property type="entry name" value="Znf_C17orf113"/>
</dbReference>
<proteinExistence type="predicted"/>
<name>A0A9Q0YSJ9_HOLLE</name>
<feature type="domain" description="C17orf113 probable zinc finger" evidence="1">
    <location>
        <begin position="55"/>
        <end position="112"/>
    </location>
</feature>
<dbReference type="Pfam" id="PF25431">
    <property type="entry name" value="zf-C17orf113"/>
    <property type="match status" value="1"/>
</dbReference>
<dbReference type="PANTHER" id="PTHR46880:SF5">
    <property type="entry name" value="DUF4371 DOMAIN-CONTAINING PROTEIN"/>
    <property type="match status" value="1"/>
</dbReference>
<gene>
    <name evidence="2" type="ORF">HOLleu_33431</name>
</gene>
<reference evidence="2" key="1">
    <citation type="submission" date="2021-10" db="EMBL/GenBank/DDBJ databases">
        <title>Tropical sea cucumber genome reveals ecological adaptation and Cuvierian tubules defense mechanism.</title>
        <authorList>
            <person name="Chen T."/>
        </authorList>
    </citation>
    <scope>NUCLEOTIDE SEQUENCE</scope>
    <source>
        <strain evidence="2">Nanhai2018</strain>
        <tissue evidence="2">Muscle</tissue>
    </source>
</reference>